<gene>
    <name evidence="2 3" type="primary">LOC108262456</name>
</gene>
<reference evidence="2 3" key="1">
    <citation type="submission" date="2025-04" db="UniProtKB">
        <authorList>
            <consortium name="RefSeq"/>
        </authorList>
    </citation>
    <scope>IDENTIFICATION</scope>
    <source>
        <tissue evidence="2 3">Blood</tissue>
    </source>
</reference>
<evidence type="ECO:0000313" key="2">
    <source>
        <dbReference type="RefSeq" id="XP_053534902.1"/>
    </source>
</evidence>
<accession>A0A9F7TIW4</accession>
<proteinExistence type="predicted"/>
<name>A0A9F7TIW4_ICTPU</name>
<evidence type="ECO:0000313" key="1">
    <source>
        <dbReference type="Proteomes" id="UP000221080"/>
    </source>
</evidence>
<sequence>MIECFNQIAEDSKCRVVVFSGAGKIFTAVYFGYRQRKLSESLRDRMERTQPCLHSAHCLPAWETFCSVTCCLACWELCCSGLWSPVEDTGLSPCCRGWWLALKRCVSAQLLHLPVKEQGTVTRRLCGTKTKQREKGRLNCAGKRPWLKHYRARVILSIST</sequence>
<protein>
    <submittedName>
        <fullName evidence="2 3">Uncharacterized protein LOC108262456 isoform X1</fullName>
    </submittedName>
</protein>
<keyword evidence="1" id="KW-1185">Reference proteome</keyword>
<evidence type="ECO:0000313" key="3">
    <source>
        <dbReference type="RefSeq" id="XP_053534903.1"/>
    </source>
</evidence>
<organism evidence="1 2">
    <name type="scientific">Ictalurus punctatus</name>
    <name type="common">Channel catfish</name>
    <name type="synonym">Silurus punctatus</name>
    <dbReference type="NCBI Taxonomy" id="7998"/>
    <lineage>
        <taxon>Eukaryota</taxon>
        <taxon>Metazoa</taxon>
        <taxon>Chordata</taxon>
        <taxon>Craniata</taxon>
        <taxon>Vertebrata</taxon>
        <taxon>Euteleostomi</taxon>
        <taxon>Actinopterygii</taxon>
        <taxon>Neopterygii</taxon>
        <taxon>Teleostei</taxon>
        <taxon>Ostariophysi</taxon>
        <taxon>Siluriformes</taxon>
        <taxon>Ictaluridae</taxon>
        <taxon>Ictalurus</taxon>
    </lineage>
</organism>
<dbReference type="RefSeq" id="XP_053534903.1">
    <property type="nucleotide sequence ID" value="XM_053678928.1"/>
</dbReference>
<dbReference type="RefSeq" id="XP_053534902.1">
    <property type="nucleotide sequence ID" value="XM_053678927.1"/>
</dbReference>
<dbReference type="GeneID" id="108262456"/>
<dbReference type="KEGG" id="ipu:108262456"/>
<dbReference type="AlphaFoldDB" id="A0A9F7TIW4"/>
<dbReference type="Proteomes" id="UP000221080">
    <property type="component" value="Unplaced"/>
</dbReference>